<evidence type="ECO:0000313" key="2">
    <source>
        <dbReference type="EMBL" id="OUS18440.1"/>
    </source>
</evidence>
<dbReference type="RefSeq" id="WP_303686073.1">
    <property type="nucleotide sequence ID" value="NZ_CAJXYO010000059.1"/>
</dbReference>
<dbReference type="AlphaFoldDB" id="A0A1Z8B7B4"/>
<comment type="caution">
    <text evidence="2">The sequence shown here is derived from an EMBL/GenBank/DDBJ whole genome shotgun (WGS) entry which is preliminary data.</text>
</comment>
<dbReference type="Proteomes" id="UP000196102">
    <property type="component" value="Unassembled WGS sequence"/>
</dbReference>
<evidence type="ECO:0000313" key="3">
    <source>
        <dbReference type="Proteomes" id="UP000196102"/>
    </source>
</evidence>
<keyword evidence="1" id="KW-0732">Signal</keyword>
<feature type="chain" id="PRO_5012238857" description="Lipoprotein" evidence="1">
    <location>
        <begin position="21"/>
        <end position="128"/>
    </location>
</feature>
<dbReference type="PROSITE" id="PS51257">
    <property type="entry name" value="PROKAR_LIPOPROTEIN"/>
    <property type="match status" value="1"/>
</dbReference>
<evidence type="ECO:0008006" key="4">
    <source>
        <dbReference type="Google" id="ProtNLM"/>
    </source>
</evidence>
<feature type="signal peptide" evidence="1">
    <location>
        <begin position="1"/>
        <end position="20"/>
    </location>
</feature>
<proteinExistence type="predicted"/>
<evidence type="ECO:0000256" key="1">
    <source>
        <dbReference type="SAM" id="SignalP"/>
    </source>
</evidence>
<accession>A0A1Z8B7B4</accession>
<sequence>MKKSVAILFLVLLVACQQQVDPTLENANSIFDSKDFTIEFILNEEKTESMSFIDDIIVYKADGNTTRKTISLDQALLINNFIQDQFTQHDQSNSEVPSIAIYNTAKKVTFNIPNYKPEYLELIKKLKL</sequence>
<dbReference type="EMBL" id="MAAX01000066">
    <property type="protein sequence ID" value="OUS18440.1"/>
    <property type="molecule type" value="Genomic_DNA"/>
</dbReference>
<reference evidence="3" key="1">
    <citation type="journal article" date="2017" name="Proc. Natl. Acad. Sci. U.S.A.">
        <title>Simulation of Deepwater Horizon oil plume reveals substrate specialization within a complex community of hydrocarbon-degraders.</title>
        <authorList>
            <person name="Hu P."/>
            <person name="Dubinsky E.A."/>
            <person name="Probst A.J."/>
            <person name="Wang J."/>
            <person name="Sieber C.M.K."/>
            <person name="Tom L.M."/>
            <person name="Gardinali P."/>
            <person name="Banfield J.F."/>
            <person name="Atlas R.M."/>
            <person name="Andersen G.L."/>
        </authorList>
    </citation>
    <scope>NUCLEOTIDE SEQUENCE [LARGE SCALE GENOMIC DNA]</scope>
</reference>
<protein>
    <recommendedName>
        <fullName evidence="4">Lipoprotein</fullName>
    </recommendedName>
</protein>
<organism evidence="2 3">
    <name type="scientific">Nonlabens dokdonensis</name>
    <dbReference type="NCBI Taxonomy" id="328515"/>
    <lineage>
        <taxon>Bacteria</taxon>
        <taxon>Pseudomonadati</taxon>
        <taxon>Bacteroidota</taxon>
        <taxon>Flavobacteriia</taxon>
        <taxon>Flavobacteriales</taxon>
        <taxon>Flavobacteriaceae</taxon>
        <taxon>Nonlabens</taxon>
    </lineage>
</organism>
<name>A0A1Z8B7B4_9FLAO</name>
<gene>
    <name evidence="2" type="ORF">A9Q93_03900</name>
</gene>